<reference evidence="1 2" key="1">
    <citation type="submission" date="2013-06" db="EMBL/GenBank/DDBJ databases">
        <authorList>
            <person name="Weinstock G."/>
            <person name="Sodergren E."/>
            <person name="Lobos E.A."/>
            <person name="Fulton L."/>
            <person name="Fulton R."/>
            <person name="Courtney L."/>
            <person name="Fronick C."/>
            <person name="O'Laughlin M."/>
            <person name="Godfrey J."/>
            <person name="Wilson R.M."/>
            <person name="Miner T."/>
            <person name="Farmer C."/>
            <person name="Delehaunty K."/>
            <person name="Cordes M."/>
            <person name="Minx P."/>
            <person name="Tomlinson C."/>
            <person name="Chen J."/>
            <person name="Wollam A."/>
            <person name="Pepin K.H."/>
            <person name="Bhonagiri V."/>
            <person name="Zhang X."/>
            <person name="Warren W."/>
            <person name="Mitreva M."/>
            <person name="Mardis E.R."/>
            <person name="Wilson R.K."/>
        </authorList>
    </citation>
    <scope>NUCLEOTIDE SEQUENCE [LARGE SCALE GENOMIC DNA]</scope>
    <source>
        <strain evidence="1 2">F0510</strain>
    </source>
</reference>
<sequence>MRTVTYTGTLVARSSISHVGDGGGRVHVLRRENVVTADGEVIGVPIVSGAVIRGRMRRLGAAMVHEALGGGPLPFNVVTALAQGGVLTETRTAREVLTGDRQARLRERIPLLGLMGVVGGGRMMAGRLMVSKAIPVGRETLHLLPGPDRERLTGDGRRWPSVYELMEREGYTVGSDVSSIAALVGSPQDAGVADISPMRFEVETLAAGTTLWHRVVGEDLTADEADCLEDLMRVWCDRARLGGGKGRGLGDVEASYERTVTDVMGRAREPERGSWRRAMLDDPAATSEALSWL</sequence>
<evidence type="ECO:0000313" key="2">
    <source>
        <dbReference type="Proteomes" id="UP000016498"/>
    </source>
</evidence>
<dbReference type="Proteomes" id="UP000016498">
    <property type="component" value="Unassembled WGS sequence"/>
</dbReference>
<evidence type="ECO:0008006" key="3">
    <source>
        <dbReference type="Google" id="ProtNLM"/>
    </source>
</evidence>
<name>U1PQA9_9ACTO</name>
<dbReference type="GO" id="GO:0051607">
    <property type="term" value="P:defense response to virus"/>
    <property type="evidence" value="ECO:0007669"/>
    <property type="project" value="UniProtKB-KW"/>
</dbReference>
<dbReference type="RefSeq" id="WP_021606479.1">
    <property type="nucleotide sequence ID" value="NZ_KE951694.1"/>
</dbReference>
<gene>
    <name evidence="1" type="ORF">HMPREF1549_01842</name>
</gene>
<dbReference type="HOGENOM" id="CLU_983103_0_0_11"/>
<evidence type="ECO:0000313" key="1">
    <source>
        <dbReference type="EMBL" id="ERH18305.1"/>
    </source>
</evidence>
<proteinExistence type="predicted"/>
<dbReference type="AlphaFoldDB" id="U1PQA9"/>
<organism evidence="1 2">
    <name type="scientific">Actinomyces johnsonii F0510</name>
    <dbReference type="NCBI Taxonomy" id="1227262"/>
    <lineage>
        <taxon>Bacteria</taxon>
        <taxon>Bacillati</taxon>
        <taxon>Actinomycetota</taxon>
        <taxon>Actinomycetes</taxon>
        <taxon>Actinomycetales</taxon>
        <taxon>Actinomycetaceae</taxon>
        <taxon>Actinomyces</taxon>
    </lineage>
</organism>
<dbReference type="EMBL" id="AWSD01000198">
    <property type="protein sequence ID" value="ERH18305.1"/>
    <property type="molecule type" value="Genomic_DNA"/>
</dbReference>
<comment type="caution">
    <text evidence="1">The sequence shown here is derived from an EMBL/GenBank/DDBJ whole genome shotgun (WGS) entry which is preliminary data.</text>
</comment>
<accession>U1PQA9</accession>
<protein>
    <recommendedName>
        <fullName evidence="3">CRISPR-associated RAMP protein</fullName>
    </recommendedName>
</protein>
<dbReference type="PATRIC" id="fig|1227262.3.peg.1510"/>
<dbReference type="OrthoDB" id="4425858at2"/>